<protein>
    <submittedName>
        <fullName evidence="1">Uncharacterized protein</fullName>
    </submittedName>
</protein>
<dbReference type="AlphaFoldDB" id="A0A0A8ZUG3"/>
<dbReference type="EMBL" id="GBRH01257480">
    <property type="protein sequence ID" value="JAD40415.1"/>
    <property type="molecule type" value="Transcribed_RNA"/>
</dbReference>
<accession>A0A0A8ZUG3</accession>
<reference evidence="1" key="1">
    <citation type="submission" date="2014-09" db="EMBL/GenBank/DDBJ databases">
        <authorList>
            <person name="Magalhaes I.L.F."/>
            <person name="Oliveira U."/>
            <person name="Santos F.R."/>
            <person name="Vidigal T.H.D.A."/>
            <person name="Brescovit A.D."/>
            <person name="Santos A.J."/>
        </authorList>
    </citation>
    <scope>NUCLEOTIDE SEQUENCE</scope>
    <source>
        <tissue evidence="1">Shoot tissue taken approximately 20 cm above the soil surface</tissue>
    </source>
</reference>
<evidence type="ECO:0000313" key="1">
    <source>
        <dbReference type="EMBL" id="JAD40415.1"/>
    </source>
</evidence>
<organism evidence="1">
    <name type="scientific">Arundo donax</name>
    <name type="common">Giant reed</name>
    <name type="synonym">Donax arundinaceus</name>
    <dbReference type="NCBI Taxonomy" id="35708"/>
    <lineage>
        <taxon>Eukaryota</taxon>
        <taxon>Viridiplantae</taxon>
        <taxon>Streptophyta</taxon>
        <taxon>Embryophyta</taxon>
        <taxon>Tracheophyta</taxon>
        <taxon>Spermatophyta</taxon>
        <taxon>Magnoliopsida</taxon>
        <taxon>Liliopsida</taxon>
        <taxon>Poales</taxon>
        <taxon>Poaceae</taxon>
        <taxon>PACMAD clade</taxon>
        <taxon>Arundinoideae</taxon>
        <taxon>Arundineae</taxon>
        <taxon>Arundo</taxon>
    </lineage>
</organism>
<reference evidence="1" key="2">
    <citation type="journal article" date="2015" name="Data Brief">
        <title>Shoot transcriptome of the giant reed, Arundo donax.</title>
        <authorList>
            <person name="Barrero R.A."/>
            <person name="Guerrero F.D."/>
            <person name="Moolhuijzen P."/>
            <person name="Goolsby J.A."/>
            <person name="Tidwell J."/>
            <person name="Bellgard S.E."/>
            <person name="Bellgard M.I."/>
        </authorList>
    </citation>
    <scope>NUCLEOTIDE SEQUENCE</scope>
    <source>
        <tissue evidence="1">Shoot tissue taken approximately 20 cm above the soil surface</tissue>
    </source>
</reference>
<name>A0A0A8ZUG3_ARUDO</name>
<sequence>MLEIELHSLGNSSQAMLYILLYIPKRLQNQQRPLDCQMDSAWICQSAK</sequence>
<proteinExistence type="predicted"/>